<organism evidence="4 5">
    <name type="scientific">Sinobacterium caligoides</name>
    <dbReference type="NCBI Taxonomy" id="933926"/>
    <lineage>
        <taxon>Bacteria</taxon>
        <taxon>Pseudomonadati</taxon>
        <taxon>Pseudomonadota</taxon>
        <taxon>Gammaproteobacteria</taxon>
        <taxon>Cellvibrionales</taxon>
        <taxon>Spongiibacteraceae</taxon>
        <taxon>Sinobacterium</taxon>
    </lineage>
</organism>
<dbReference type="PANTHER" id="PTHR12756">
    <property type="entry name" value="CYTOSOLIC CARBOXYPEPTIDASE"/>
    <property type="match status" value="1"/>
</dbReference>
<evidence type="ECO:0000256" key="1">
    <source>
        <dbReference type="ARBA" id="ARBA00001947"/>
    </source>
</evidence>
<comment type="caution">
    <text evidence="4">The sequence shown here is derived from an EMBL/GenBank/DDBJ whole genome shotgun (WGS) entry which is preliminary data.</text>
</comment>
<evidence type="ECO:0000256" key="2">
    <source>
        <dbReference type="PROSITE-ProRule" id="PRU01379"/>
    </source>
</evidence>
<dbReference type="InterPro" id="IPR050821">
    <property type="entry name" value="Cytosolic_carboxypeptidase"/>
</dbReference>
<dbReference type="AlphaFoldDB" id="A0A3N2DFT7"/>
<dbReference type="Gene3D" id="2.60.40.3120">
    <property type="match status" value="1"/>
</dbReference>
<dbReference type="GO" id="GO:0008270">
    <property type="term" value="F:zinc ion binding"/>
    <property type="evidence" value="ECO:0007669"/>
    <property type="project" value="InterPro"/>
</dbReference>
<proteinExistence type="inferred from homology"/>
<dbReference type="SUPFAM" id="SSF53187">
    <property type="entry name" value="Zn-dependent exopeptidases"/>
    <property type="match status" value="1"/>
</dbReference>
<feature type="domain" description="Peptidase M14" evidence="3">
    <location>
        <begin position="115"/>
        <end position="376"/>
    </location>
</feature>
<comment type="similarity">
    <text evidence="2">Belongs to the peptidase M14 family.</text>
</comment>
<dbReference type="InterPro" id="IPR000834">
    <property type="entry name" value="Peptidase_M14"/>
</dbReference>
<sequence length="380" mass="43425">MQITDNFDSGNIRVIDASNASNIQLEIKQDNQSDFYQWFHFKLQTDLAANGDRLEHVMHINNAGKAAYVEGWVDYQAVASYDREHWFRVPTQYDGKKLTITFTPEYDSIYFAYFAPYSYERHQDLIHNAQMHPDCQLQVLGQTLDGRDMTLLKLGEEGDGKRNIWITARQHPGETMAEWFVEGLLARLLDIDDGVGRALLSKAVFYIVPNMNPDGSVRGHLRTNACGANLNREWLEPSMERSPEVFLVREKMLATGVDMFLDVHGDEALPFNFVAGCEGVVNYDARHKALEDKFKKIMLAITPEFQDERGYDKDEPGKALATVGTNWVGNQFKCLAYTIEMPFKDNELLPDDSVGWSDQRSSLLGRDFLTGIYHMIDDLR</sequence>
<evidence type="ECO:0000259" key="3">
    <source>
        <dbReference type="PROSITE" id="PS52035"/>
    </source>
</evidence>
<feature type="active site" description="Proton donor/acceptor" evidence="2">
    <location>
        <position position="340"/>
    </location>
</feature>
<dbReference type="CDD" id="cd06234">
    <property type="entry name" value="M14_PaCCP-like"/>
    <property type="match status" value="1"/>
</dbReference>
<name>A0A3N2DFT7_9GAMM</name>
<protein>
    <submittedName>
        <fullName evidence="4">Murein tripeptide amidase MpaA</fullName>
    </submittedName>
</protein>
<dbReference type="PROSITE" id="PS52035">
    <property type="entry name" value="PEPTIDASE_M14"/>
    <property type="match status" value="1"/>
</dbReference>
<evidence type="ECO:0000313" key="4">
    <source>
        <dbReference type="EMBL" id="ROR98675.1"/>
    </source>
</evidence>
<evidence type="ECO:0000313" key="5">
    <source>
        <dbReference type="Proteomes" id="UP000275394"/>
    </source>
</evidence>
<keyword evidence="5" id="KW-1185">Reference proteome</keyword>
<accession>A0A3N2DFT7</accession>
<reference evidence="4 5" key="1">
    <citation type="submission" date="2018-11" db="EMBL/GenBank/DDBJ databases">
        <title>Genomic Encyclopedia of Type Strains, Phase IV (KMG-IV): sequencing the most valuable type-strain genomes for metagenomic binning, comparative biology and taxonomic classification.</title>
        <authorList>
            <person name="Goeker M."/>
        </authorList>
    </citation>
    <scope>NUCLEOTIDE SEQUENCE [LARGE SCALE GENOMIC DNA]</scope>
    <source>
        <strain evidence="4 5">DSM 100316</strain>
    </source>
</reference>
<dbReference type="GO" id="GO:0004181">
    <property type="term" value="F:metallocarboxypeptidase activity"/>
    <property type="evidence" value="ECO:0007669"/>
    <property type="project" value="InterPro"/>
</dbReference>
<dbReference type="OrthoDB" id="5490902at2"/>
<dbReference type="Proteomes" id="UP000275394">
    <property type="component" value="Unassembled WGS sequence"/>
</dbReference>
<comment type="cofactor">
    <cofactor evidence="1">
        <name>Zn(2+)</name>
        <dbReference type="ChEBI" id="CHEBI:29105"/>
    </cofactor>
</comment>
<dbReference type="Pfam" id="PF00246">
    <property type="entry name" value="Peptidase_M14"/>
    <property type="match status" value="1"/>
</dbReference>
<dbReference type="SMART" id="SM00631">
    <property type="entry name" value="Zn_pept"/>
    <property type="match status" value="1"/>
</dbReference>
<dbReference type="GO" id="GO:0006508">
    <property type="term" value="P:proteolysis"/>
    <property type="evidence" value="ECO:0007669"/>
    <property type="project" value="InterPro"/>
</dbReference>
<dbReference type="EMBL" id="RKHR01000007">
    <property type="protein sequence ID" value="ROR98675.1"/>
    <property type="molecule type" value="Genomic_DNA"/>
</dbReference>
<dbReference type="Pfam" id="PF18027">
    <property type="entry name" value="Pepdidase_M14_N"/>
    <property type="match status" value="1"/>
</dbReference>
<gene>
    <name evidence="4" type="ORF">EDC56_3410</name>
</gene>
<dbReference type="Gene3D" id="3.40.630.10">
    <property type="entry name" value="Zn peptidases"/>
    <property type="match status" value="1"/>
</dbReference>
<dbReference type="RefSeq" id="WP_123713845.1">
    <property type="nucleotide sequence ID" value="NZ_RKHR01000007.1"/>
</dbReference>
<dbReference type="InterPro" id="IPR040626">
    <property type="entry name" value="Pepdidase_M14_N"/>
</dbReference>
<dbReference type="PANTHER" id="PTHR12756:SF11">
    <property type="entry name" value="CYTOSOLIC CARBOXYPEPTIDASE 1"/>
    <property type="match status" value="1"/>
</dbReference>